<evidence type="ECO:0000313" key="14">
    <source>
        <dbReference type="Proteomes" id="UP000288388"/>
    </source>
</evidence>
<protein>
    <recommendedName>
        <fullName evidence="8">Acetolactate synthase small subunit</fullName>
        <shortName evidence="8">AHAS</shortName>
        <shortName evidence="8">ALS</shortName>
        <ecNumber evidence="8">2.2.1.6</ecNumber>
    </recommendedName>
    <alternativeName>
        <fullName evidence="8">Acetohydroxy-acid synthase small subunit</fullName>
    </alternativeName>
</protein>
<dbReference type="Proteomes" id="UP001264335">
    <property type="component" value="Unassembled WGS sequence"/>
</dbReference>
<comment type="similarity">
    <text evidence="3 8">Belongs to the acetolactate synthase small subunit family.</text>
</comment>
<evidence type="ECO:0000256" key="7">
    <source>
        <dbReference type="ARBA" id="ARBA00048670"/>
    </source>
</evidence>
<proteinExistence type="inferred from homology"/>
<comment type="function">
    <text evidence="8">Catalyzes the conversion of 2 pyruvate molecules into acetolactate in the first common step of the biosynthetic pathway of the branched-amino acids such as leucine, isoleucine, and valine.</text>
</comment>
<evidence type="ECO:0000313" key="11">
    <source>
        <dbReference type="EMBL" id="MDT2515284.1"/>
    </source>
</evidence>
<dbReference type="Gene3D" id="3.30.70.1150">
    <property type="entry name" value="ACT-like. Chain A, domain 2"/>
    <property type="match status" value="1"/>
</dbReference>
<dbReference type="GO" id="GO:1990610">
    <property type="term" value="F:acetolactate synthase regulator activity"/>
    <property type="evidence" value="ECO:0007669"/>
    <property type="project" value="UniProtKB-UniRule"/>
</dbReference>
<reference evidence="10 16" key="3">
    <citation type="submission" date="2023-03" db="EMBL/GenBank/DDBJ databases">
        <authorList>
            <person name="Shen W."/>
            <person name="Cai J."/>
        </authorList>
    </citation>
    <scope>NUCLEOTIDE SEQUENCE</scope>
    <source>
        <strain evidence="10">P33-2</strain>
        <strain evidence="11 16">Y2</strain>
    </source>
</reference>
<dbReference type="Proteomes" id="UP001260773">
    <property type="component" value="Unassembled WGS sequence"/>
</dbReference>
<evidence type="ECO:0000256" key="5">
    <source>
        <dbReference type="ARBA" id="ARBA00022605"/>
    </source>
</evidence>
<comment type="catalytic activity">
    <reaction evidence="7 8">
        <text>2 pyruvate + H(+) = (2S)-2-acetolactate + CO2</text>
        <dbReference type="Rhea" id="RHEA:25249"/>
        <dbReference type="ChEBI" id="CHEBI:15361"/>
        <dbReference type="ChEBI" id="CHEBI:15378"/>
        <dbReference type="ChEBI" id="CHEBI:16526"/>
        <dbReference type="ChEBI" id="CHEBI:58476"/>
        <dbReference type="EC" id="2.2.1.6"/>
    </reaction>
</comment>
<keyword evidence="8 12" id="KW-0808">Transferase</keyword>
<evidence type="ECO:0000313" key="12">
    <source>
        <dbReference type="EMBL" id="RVU95137.1"/>
    </source>
</evidence>
<dbReference type="InterPro" id="IPR004789">
    <property type="entry name" value="Acetalactate_synth_ssu"/>
</dbReference>
<dbReference type="Pfam" id="PF22629">
    <property type="entry name" value="ACT_AHAS_ss"/>
    <property type="match status" value="1"/>
</dbReference>
<evidence type="ECO:0000256" key="1">
    <source>
        <dbReference type="ARBA" id="ARBA00004974"/>
    </source>
</evidence>
<dbReference type="GO" id="GO:0005829">
    <property type="term" value="C:cytosol"/>
    <property type="evidence" value="ECO:0007669"/>
    <property type="project" value="TreeGrafter"/>
</dbReference>
<comment type="pathway">
    <text evidence="2 8">Amino-acid biosynthesis; L-valine biosynthesis; L-valine from pyruvate: step 1/4.</text>
</comment>
<dbReference type="EMBL" id="JARPWY010000039">
    <property type="protein sequence ID" value="MDT2515284.1"/>
    <property type="molecule type" value="Genomic_DNA"/>
</dbReference>
<dbReference type="InterPro" id="IPR039557">
    <property type="entry name" value="AHAS_ACT"/>
</dbReference>
<accession>A0A2N8PV45</accession>
<name>A0A2N8PV45_ENTAV</name>
<comment type="caution">
    <text evidence="12">The sequence shown here is derived from an EMBL/GenBank/DDBJ whole genome shotgun (WGS) entry which is preliminary data.</text>
</comment>
<dbReference type="CDD" id="cd04878">
    <property type="entry name" value="ACT_AHAS"/>
    <property type="match status" value="1"/>
</dbReference>
<dbReference type="InterPro" id="IPR002912">
    <property type="entry name" value="ACT_dom"/>
</dbReference>
<dbReference type="GeneID" id="69567903"/>
<dbReference type="InterPro" id="IPR019455">
    <property type="entry name" value="Acetolactate_synth_ssu_C"/>
</dbReference>
<keyword evidence="6 8" id="KW-0100">Branched-chain amino acid biosynthesis</keyword>
<dbReference type="UniPathway" id="UPA00049">
    <property type="reaction ID" value="UER00059"/>
</dbReference>
<dbReference type="AlphaFoldDB" id="A0A2N8PV45"/>
<evidence type="ECO:0000256" key="6">
    <source>
        <dbReference type="ARBA" id="ARBA00023304"/>
    </source>
</evidence>
<dbReference type="InterPro" id="IPR054480">
    <property type="entry name" value="AHAS_small-like_ACT"/>
</dbReference>
<evidence type="ECO:0000256" key="2">
    <source>
        <dbReference type="ARBA" id="ARBA00005025"/>
    </source>
</evidence>
<dbReference type="PANTHER" id="PTHR30239">
    <property type="entry name" value="ACETOLACTATE SYNTHASE SMALL SUBUNIT"/>
    <property type="match status" value="1"/>
</dbReference>
<evidence type="ECO:0000313" key="16">
    <source>
        <dbReference type="Proteomes" id="UP001264335"/>
    </source>
</evidence>
<comment type="pathway">
    <text evidence="1 8">Amino-acid biosynthesis; L-isoleucine biosynthesis; L-isoleucine from 2-oxobutanoate: step 1/4.</text>
</comment>
<evidence type="ECO:0000313" key="13">
    <source>
        <dbReference type="EMBL" id="TRZ34146.1"/>
    </source>
</evidence>
<dbReference type="EMBL" id="RYZS01000001">
    <property type="protein sequence ID" value="RVU95137.1"/>
    <property type="molecule type" value="Genomic_DNA"/>
</dbReference>
<feature type="domain" description="ACT" evidence="9">
    <location>
        <begin position="4"/>
        <end position="79"/>
    </location>
</feature>
<dbReference type="Gene3D" id="3.30.70.260">
    <property type="match status" value="1"/>
</dbReference>
<dbReference type="PROSITE" id="PS51671">
    <property type="entry name" value="ACT"/>
    <property type="match status" value="1"/>
</dbReference>
<dbReference type="GO" id="GO:0003984">
    <property type="term" value="F:acetolactate synthase activity"/>
    <property type="evidence" value="ECO:0007669"/>
    <property type="project" value="UniProtKB-UniRule"/>
</dbReference>
<evidence type="ECO:0000256" key="3">
    <source>
        <dbReference type="ARBA" id="ARBA00006341"/>
    </source>
</evidence>
<comment type="subunit">
    <text evidence="4 8">Dimer of large and small chains.</text>
</comment>
<reference evidence="13 15" key="1">
    <citation type="submission" date="2017-10" db="EMBL/GenBank/DDBJ databases">
        <title>FDA dAtabase for Regulatory Grade micrObial Sequences (FDA-ARGOS): Supporting development and validation of Infectious Disease Dx tests.</title>
        <authorList>
            <person name="Campos J."/>
            <person name="Goldberg B."/>
            <person name="Tallon L.J."/>
            <person name="Sadzewicz L."/>
            <person name="Sengamalay N."/>
            <person name="Ott S."/>
            <person name="Godinez A."/>
            <person name="Nagaraj S."/>
            <person name="Vyas G."/>
            <person name="Aluvathingal J."/>
            <person name="Nadendla S."/>
            <person name="Geyer C."/>
            <person name="Nandy P."/>
            <person name="Hobson J."/>
            <person name="Sichtig H."/>
        </authorList>
    </citation>
    <scope>NUCLEOTIDE SEQUENCE [LARGE SCALE GENOMIC DNA]</scope>
    <source>
        <strain evidence="13 15">FDAARGOS_185</strain>
    </source>
</reference>
<dbReference type="GO" id="GO:0009099">
    <property type="term" value="P:L-valine biosynthetic process"/>
    <property type="evidence" value="ECO:0007669"/>
    <property type="project" value="UniProtKB-UniRule"/>
</dbReference>
<dbReference type="Pfam" id="PF10369">
    <property type="entry name" value="ALS_ss_C"/>
    <property type="match status" value="1"/>
</dbReference>
<reference evidence="12 14" key="2">
    <citation type="submission" date="2018-12" db="EMBL/GenBank/DDBJ databases">
        <title>A novel vanA-carrying plasmid in a clinical isolate of Enterococcus avium.</title>
        <authorList>
            <person name="Bernasconi O.J."/>
            <person name="Luzzaro F."/>
            <person name="Endimiani A."/>
        </authorList>
    </citation>
    <scope>NUCLEOTIDE SEQUENCE [LARGE SCALE GENOMIC DNA]</scope>
    <source>
        <strain evidence="12 14">LC0559/18</strain>
    </source>
</reference>
<evidence type="ECO:0000313" key="10">
    <source>
        <dbReference type="EMBL" id="MDT2404219.1"/>
    </source>
</evidence>
<dbReference type="Proteomes" id="UP000288388">
    <property type="component" value="Unassembled WGS sequence"/>
</dbReference>
<dbReference type="UniPathway" id="UPA00047">
    <property type="reaction ID" value="UER00055"/>
</dbReference>
<dbReference type="FunFam" id="3.30.70.1150:FF:000001">
    <property type="entry name" value="Acetolactate synthase small subunit"/>
    <property type="match status" value="1"/>
</dbReference>
<dbReference type="Proteomes" id="UP000316316">
    <property type="component" value="Unassembled WGS sequence"/>
</dbReference>
<dbReference type="EMBL" id="JARPWH010000087">
    <property type="protein sequence ID" value="MDT2404219.1"/>
    <property type="molecule type" value="Genomic_DNA"/>
</dbReference>
<dbReference type="NCBIfam" id="NF008864">
    <property type="entry name" value="PRK11895.1"/>
    <property type="match status" value="1"/>
</dbReference>
<dbReference type="InterPro" id="IPR027271">
    <property type="entry name" value="Acetolactate_synth/TF_NikR_C"/>
</dbReference>
<sequence length="158" mass="17328">MRRMITAMVHDQAGVLSRITSVLNRRQVNMDSVSVGRTERDGESRMTIIIQADTLADVEQVTKQLNKQIDVVKVSDVTDEPHLERELALIKVSAPAATRSEIQAMIDPFRADVVDVGLKTIVVQVAGSTEKVNACIDVLRPYGIKQLARTGVTGFSRG</sequence>
<evidence type="ECO:0000256" key="4">
    <source>
        <dbReference type="ARBA" id="ARBA00011744"/>
    </source>
</evidence>
<evidence type="ECO:0000256" key="8">
    <source>
        <dbReference type="RuleBase" id="RU368092"/>
    </source>
</evidence>
<dbReference type="RefSeq" id="WP_016179202.1">
    <property type="nucleotide sequence ID" value="NZ_CAAKNX010000163.1"/>
</dbReference>
<dbReference type="NCBIfam" id="TIGR00119">
    <property type="entry name" value="acolac_sm"/>
    <property type="match status" value="1"/>
</dbReference>
<evidence type="ECO:0000313" key="15">
    <source>
        <dbReference type="Proteomes" id="UP000316316"/>
    </source>
</evidence>
<dbReference type="EC" id="2.2.1.6" evidence="8"/>
<dbReference type="EMBL" id="PDXQ01000001">
    <property type="protein sequence ID" value="TRZ34146.1"/>
    <property type="molecule type" value="Genomic_DNA"/>
</dbReference>
<gene>
    <name evidence="12" type="primary">ilvN</name>
    <name evidence="13" type="ORF">AUF17_08615</name>
    <name evidence="12" type="ORF">EK398_10025</name>
    <name evidence="10" type="ORF">P7D43_17770</name>
    <name evidence="11" type="ORF">P7D79_13745</name>
</gene>
<dbReference type="PANTHER" id="PTHR30239:SF0">
    <property type="entry name" value="ACETOLACTATE SYNTHASE SMALL SUBUNIT 1, CHLOROPLASTIC"/>
    <property type="match status" value="1"/>
</dbReference>
<dbReference type="GO" id="GO:0009097">
    <property type="term" value="P:isoleucine biosynthetic process"/>
    <property type="evidence" value="ECO:0007669"/>
    <property type="project" value="UniProtKB-UniRule"/>
</dbReference>
<evidence type="ECO:0000259" key="9">
    <source>
        <dbReference type="PROSITE" id="PS51671"/>
    </source>
</evidence>
<dbReference type="InterPro" id="IPR045865">
    <property type="entry name" value="ACT-like_dom_sf"/>
</dbReference>
<dbReference type="SUPFAM" id="SSF55021">
    <property type="entry name" value="ACT-like"/>
    <property type="match status" value="2"/>
</dbReference>
<organism evidence="12 14">
    <name type="scientific">Enterococcus avium</name>
    <name type="common">Streptococcus avium</name>
    <dbReference type="NCBI Taxonomy" id="33945"/>
    <lineage>
        <taxon>Bacteria</taxon>
        <taxon>Bacillati</taxon>
        <taxon>Bacillota</taxon>
        <taxon>Bacilli</taxon>
        <taxon>Lactobacillales</taxon>
        <taxon>Enterococcaceae</taxon>
        <taxon>Enterococcus</taxon>
    </lineage>
</organism>
<keyword evidence="5 8" id="KW-0028">Amino-acid biosynthesis</keyword>